<sequence length="91" mass="10051">MLQLISNDVFISVEHRVVAKSVGPRVSIASLFGTRISPHPKIYGPTKELVSEDNPPIYKETTMQNYGARYFEKGLDGSSTLLQFKLCGSSC</sequence>
<evidence type="ECO:0000313" key="2">
    <source>
        <dbReference type="Proteomes" id="UP001154282"/>
    </source>
</evidence>
<dbReference type="Proteomes" id="UP001154282">
    <property type="component" value="Unassembled WGS sequence"/>
</dbReference>
<protein>
    <submittedName>
        <fullName evidence="1">Uncharacterized protein</fullName>
    </submittedName>
</protein>
<reference evidence="1" key="1">
    <citation type="submission" date="2022-08" db="EMBL/GenBank/DDBJ databases">
        <authorList>
            <person name="Gutierrez-Valencia J."/>
        </authorList>
    </citation>
    <scope>NUCLEOTIDE SEQUENCE</scope>
</reference>
<dbReference type="SUPFAM" id="SSF51197">
    <property type="entry name" value="Clavaminate synthase-like"/>
    <property type="match status" value="1"/>
</dbReference>
<dbReference type="AlphaFoldDB" id="A0AAV0RQQ3"/>
<evidence type="ECO:0000313" key="1">
    <source>
        <dbReference type="EMBL" id="CAI0559954.1"/>
    </source>
</evidence>
<keyword evidence="2" id="KW-1185">Reference proteome</keyword>
<organism evidence="1 2">
    <name type="scientific">Linum tenue</name>
    <dbReference type="NCBI Taxonomy" id="586396"/>
    <lineage>
        <taxon>Eukaryota</taxon>
        <taxon>Viridiplantae</taxon>
        <taxon>Streptophyta</taxon>
        <taxon>Embryophyta</taxon>
        <taxon>Tracheophyta</taxon>
        <taxon>Spermatophyta</taxon>
        <taxon>Magnoliopsida</taxon>
        <taxon>eudicotyledons</taxon>
        <taxon>Gunneridae</taxon>
        <taxon>Pentapetalae</taxon>
        <taxon>rosids</taxon>
        <taxon>fabids</taxon>
        <taxon>Malpighiales</taxon>
        <taxon>Linaceae</taxon>
        <taxon>Linum</taxon>
    </lineage>
</organism>
<dbReference type="Gene3D" id="2.60.120.330">
    <property type="entry name" value="B-lactam Antibiotic, Isopenicillin N Synthase, Chain"/>
    <property type="match status" value="1"/>
</dbReference>
<accession>A0AAV0RQQ3</accession>
<name>A0AAV0RQQ3_9ROSI</name>
<dbReference type="EMBL" id="CAMGYJ010000011">
    <property type="protein sequence ID" value="CAI0559954.1"/>
    <property type="molecule type" value="Genomic_DNA"/>
</dbReference>
<dbReference type="InterPro" id="IPR027443">
    <property type="entry name" value="IPNS-like_sf"/>
</dbReference>
<proteinExistence type="predicted"/>
<gene>
    <name evidence="1" type="ORF">LITE_LOCUS49465</name>
</gene>
<comment type="caution">
    <text evidence="1">The sequence shown here is derived from an EMBL/GenBank/DDBJ whole genome shotgun (WGS) entry which is preliminary data.</text>
</comment>